<dbReference type="InterPro" id="IPR052910">
    <property type="entry name" value="ABC-Purine-Binding"/>
</dbReference>
<dbReference type="InterPro" id="IPR003760">
    <property type="entry name" value="PnrA-like"/>
</dbReference>
<protein>
    <submittedName>
        <fullName evidence="4">BMP family ABC transporter substrate-binding protein</fullName>
    </submittedName>
</protein>
<evidence type="ECO:0000256" key="2">
    <source>
        <dbReference type="SAM" id="SignalP"/>
    </source>
</evidence>
<proteinExistence type="predicted"/>
<feature type="domain" description="ABC transporter substrate-binding protein PnrA-like" evidence="3">
    <location>
        <begin position="43"/>
        <end position="291"/>
    </location>
</feature>
<evidence type="ECO:0000313" key="5">
    <source>
        <dbReference type="Proteomes" id="UP000500767"/>
    </source>
</evidence>
<evidence type="ECO:0000313" key="4">
    <source>
        <dbReference type="EMBL" id="QKE91646.1"/>
    </source>
</evidence>
<organism evidence="4 5">
    <name type="scientific">Lichenicola cladoniae</name>
    <dbReference type="NCBI Taxonomy" id="1484109"/>
    <lineage>
        <taxon>Bacteria</taxon>
        <taxon>Pseudomonadati</taxon>
        <taxon>Pseudomonadota</taxon>
        <taxon>Alphaproteobacteria</taxon>
        <taxon>Acetobacterales</taxon>
        <taxon>Acetobacteraceae</taxon>
        <taxon>Lichenicola</taxon>
    </lineage>
</organism>
<keyword evidence="5" id="KW-1185">Reference proteome</keyword>
<dbReference type="EMBL" id="CP053708">
    <property type="protein sequence ID" value="QKE91646.1"/>
    <property type="molecule type" value="Genomic_DNA"/>
</dbReference>
<feature type="chain" id="PRO_5027001251" evidence="2">
    <location>
        <begin position="30"/>
        <end position="368"/>
    </location>
</feature>
<dbReference type="PANTHER" id="PTHR43208">
    <property type="entry name" value="ABC TRANSPORTER SUBSTRATE-BINDING PROTEIN"/>
    <property type="match status" value="1"/>
</dbReference>
<name>A0A6M8HTP6_9PROT</name>
<accession>A0A6M8HTP6</accession>
<gene>
    <name evidence="4" type="ORF">HN018_17860</name>
</gene>
<dbReference type="PANTHER" id="PTHR43208:SF1">
    <property type="entry name" value="ABC TRANSPORTER SUBSTRATE-BINDING PROTEIN"/>
    <property type="match status" value="1"/>
</dbReference>
<dbReference type="KEGG" id="lck:HN018_17860"/>
<reference evidence="4 5" key="1">
    <citation type="journal article" date="2014" name="World J. Microbiol. Biotechnol.">
        <title>Biodiversity and physiological characteristics of Antarctic and Arctic lichens-associated bacteria.</title>
        <authorList>
            <person name="Lee Y.M."/>
            <person name="Kim E.H."/>
            <person name="Lee H.K."/>
            <person name="Hong S.G."/>
        </authorList>
    </citation>
    <scope>NUCLEOTIDE SEQUENCE [LARGE SCALE GENOMIC DNA]</scope>
    <source>
        <strain evidence="4 5">PAMC 26569</strain>
    </source>
</reference>
<dbReference type="Pfam" id="PF02608">
    <property type="entry name" value="Bmp"/>
    <property type="match status" value="1"/>
</dbReference>
<dbReference type="GO" id="GO:0005886">
    <property type="term" value="C:plasma membrane"/>
    <property type="evidence" value="ECO:0007669"/>
    <property type="project" value="InterPro"/>
</dbReference>
<feature type="signal peptide" evidence="2">
    <location>
        <begin position="1"/>
        <end position="29"/>
    </location>
</feature>
<keyword evidence="1 2" id="KW-0732">Signal</keyword>
<dbReference type="InterPro" id="IPR006311">
    <property type="entry name" value="TAT_signal"/>
</dbReference>
<dbReference type="Proteomes" id="UP000500767">
    <property type="component" value="Chromosome"/>
</dbReference>
<dbReference type="PROSITE" id="PS51318">
    <property type="entry name" value="TAT"/>
    <property type="match status" value="1"/>
</dbReference>
<dbReference type="AlphaFoldDB" id="A0A6M8HTP6"/>
<sequence length="368" mass="39173">MPILTRRTLLAAAASAPLASAWNTRRAVAAPSLAAVAENDAVIAFGHIGPISDGGWSSTHHRALLAAKAAFPAAKFLEVESIPVSADATRTFRQFVENGANIVFASSEYGDLLSSVADDAPDVAFLECNGHRLSDNESWYYIQHWMIGYVIGVASARMSKSGRLGFVGSFPVPAVYACANSFLLGARSVNPHATAQVILINSWFDPQAASQAASALIQNGVDLIYTNLDDASCLQVAQKAGIKCATWNTDMRKSGPDAYITSLLLDWNGYCNDQIGRRLKGSWTAGNGVLLPVGHGVDRDAWGRSVPPDVAAQADAVRTRIIGGWNPFVGEIRDIDGKVRVRQGESMNDAACSAWSWPVEGVTGLKNA</sequence>
<evidence type="ECO:0000259" key="3">
    <source>
        <dbReference type="Pfam" id="PF02608"/>
    </source>
</evidence>
<dbReference type="RefSeq" id="WP_171835265.1">
    <property type="nucleotide sequence ID" value="NZ_CP053708.1"/>
</dbReference>
<evidence type="ECO:0000256" key="1">
    <source>
        <dbReference type="ARBA" id="ARBA00022729"/>
    </source>
</evidence>
<dbReference type="Gene3D" id="3.40.50.2300">
    <property type="match status" value="2"/>
</dbReference>